<dbReference type="Pfam" id="PF02518">
    <property type="entry name" value="HATPase_c"/>
    <property type="match status" value="1"/>
</dbReference>
<evidence type="ECO:0000256" key="5">
    <source>
        <dbReference type="ARBA" id="ARBA00022741"/>
    </source>
</evidence>
<keyword evidence="8" id="KW-0902">Two-component regulatory system</keyword>
<dbReference type="CDD" id="cd00082">
    <property type="entry name" value="HisKA"/>
    <property type="match status" value="1"/>
</dbReference>
<dbReference type="Gene3D" id="1.10.287.130">
    <property type="match status" value="1"/>
</dbReference>
<evidence type="ECO:0000256" key="3">
    <source>
        <dbReference type="ARBA" id="ARBA00022553"/>
    </source>
</evidence>
<keyword evidence="14" id="KW-1185">Reference proteome</keyword>
<name>A0ABU9AZ55_9BACT</name>
<protein>
    <recommendedName>
        <fullName evidence="2">histidine kinase</fullName>
        <ecNumber evidence="2">2.7.13.3</ecNumber>
    </recommendedName>
</protein>
<dbReference type="PANTHER" id="PTHR43065">
    <property type="entry name" value="SENSOR HISTIDINE KINASE"/>
    <property type="match status" value="1"/>
</dbReference>
<feature type="transmembrane region" description="Helical" evidence="9">
    <location>
        <begin position="96"/>
        <end position="119"/>
    </location>
</feature>
<dbReference type="Gene3D" id="3.30.450.20">
    <property type="entry name" value="PAS domain"/>
    <property type="match status" value="2"/>
</dbReference>
<dbReference type="SUPFAM" id="SSF55874">
    <property type="entry name" value="ATPase domain of HSP90 chaperone/DNA topoisomerase II/histidine kinase"/>
    <property type="match status" value="1"/>
</dbReference>
<dbReference type="CDD" id="cd00130">
    <property type="entry name" value="PAS"/>
    <property type="match status" value="2"/>
</dbReference>
<dbReference type="InterPro" id="IPR001610">
    <property type="entry name" value="PAC"/>
</dbReference>
<dbReference type="Pfam" id="PF08447">
    <property type="entry name" value="PAS_3"/>
    <property type="match status" value="1"/>
</dbReference>
<feature type="domain" description="PAC" evidence="12">
    <location>
        <begin position="442"/>
        <end position="492"/>
    </location>
</feature>
<evidence type="ECO:0000256" key="7">
    <source>
        <dbReference type="ARBA" id="ARBA00022840"/>
    </source>
</evidence>
<dbReference type="InterPro" id="IPR036097">
    <property type="entry name" value="HisK_dim/P_sf"/>
</dbReference>
<dbReference type="EC" id="2.7.13.3" evidence="2"/>
<feature type="transmembrane region" description="Helical" evidence="9">
    <location>
        <begin position="70"/>
        <end position="87"/>
    </location>
</feature>
<evidence type="ECO:0000259" key="10">
    <source>
        <dbReference type="PROSITE" id="PS50109"/>
    </source>
</evidence>
<comment type="catalytic activity">
    <reaction evidence="1">
        <text>ATP + protein L-histidine = ADP + protein N-phospho-L-histidine.</text>
        <dbReference type="EC" id="2.7.13.3"/>
    </reaction>
</comment>
<dbReference type="InterPro" id="IPR004358">
    <property type="entry name" value="Sig_transdc_His_kin-like_C"/>
</dbReference>
<evidence type="ECO:0000256" key="1">
    <source>
        <dbReference type="ARBA" id="ARBA00000085"/>
    </source>
</evidence>
<dbReference type="PRINTS" id="PR00344">
    <property type="entry name" value="BCTRLSENSOR"/>
</dbReference>
<keyword evidence="6" id="KW-0418">Kinase</keyword>
<dbReference type="SMART" id="SM00387">
    <property type="entry name" value="HATPase_c"/>
    <property type="match status" value="1"/>
</dbReference>
<accession>A0ABU9AZ55</accession>
<dbReference type="Pfam" id="PF00989">
    <property type="entry name" value="PAS"/>
    <property type="match status" value="1"/>
</dbReference>
<dbReference type="SUPFAM" id="SSF47384">
    <property type="entry name" value="Homodimeric domain of signal transducing histidine kinase"/>
    <property type="match status" value="1"/>
</dbReference>
<feature type="transmembrane region" description="Helical" evidence="9">
    <location>
        <begin position="150"/>
        <end position="170"/>
    </location>
</feature>
<evidence type="ECO:0000256" key="8">
    <source>
        <dbReference type="ARBA" id="ARBA00023012"/>
    </source>
</evidence>
<dbReference type="InterPro" id="IPR035965">
    <property type="entry name" value="PAS-like_dom_sf"/>
</dbReference>
<dbReference type="SUPFAM" id="SSF55785">
    <property type="entry name" value="PYP-like sensor domain (PAS domain)"/>
    <property type="match status" value="2"/>
</dbReference>
<proteinExistence type="predicted"/>
<comment type="caution">
    <text evidence="13">The sequence shown here is derived from an EMBL/GenBank/DDBJ whole genome shotgun (WGS) entry which is preliminary data.</text>
</comment>
<dbReference type="InterPro" id="IPR013767">
    <property type="entry name" value="PAS_fold"/>
</dbReference>
<keyword evidence="5" id="KW-0547">Nucleotide-binding</keyword>
<dbReference type="InterPro" id="IPR003594">
    <property type="entry name" value="HATPase_dom"/>
</dbReference>
<dbReference type="EMBL" id="JBBUKT010000007">
    <property type="protein sequence ID" value="MEK7952411.1"/>
    <property type="molecule type" value="Genomic_DNA"/>
</dbReference>
<dbReference type="PROSITE" id="PS50112">
    <property type="entry name" value="PAS"/>
    <property type="match status" value="1"/>
</dbReference>
<feature type="transmembrane region" description="Helical" evidence="9">
    <location>
        <begin position="208"/>
        <end position="228"/>
    </location>
</feature>
<keyword evidence="9" id="KW-1133">Transmembrane helix</keyword>
<feature type="transmembrane region" description="Helical" evidence="9">
    <location>
        <begin position="37"/>
        <end position="58"/>
    </location>
</feature>
<gene>
    <name evidence="13" type="ORF">WKV53_18005</name>
</gene>
<dbReference type="Pfam" id="PF00512">
    <property type="entry name" value="HisKA"/>
    <property type="match status" value="1"/>
</dbReference>
<dbReference type="SMART" id="SM00091">
    <property type="entry name" value="PAS"/>
    <property type="match status" value="3"/>
</dbReference>
<evidence type="ECO:0000256" key="9">
    <source>
        <dbReference type="SAM" id="Phobius"/>
    </source>
</evidence>
<dbReference type="InterPro" id="IPR000014">
    <property type="entry name" value="PAS"/>
</dbReference>
<keyword evidence="3" id="KW-0597">Phosphoprotein</keyword>
<evidence type="ECO:0000259" key="11">
    <source>
        <dbReference type="PROSITE" id="PS50112"/>
    </source>
</evidence>
<sequence length="732" mass="80014">MNAVSILWPMIAGACLVLAAVQLLVRLHDKNAQANLWLALLSLAITGIAAAELALMLAGSTEDFATATRWIHVPIFITFVAIVRFVTRCFGTARGWLGWTVIGVRAFALVLNFAVGLNLNHDAILRLRPIRFLGSTVMTADAVFSQRTRIAEVSTLLLLAFVVDASLRLWRKGEADARRQAVVIGGSVTAFVVIGFAQGVLIHSGVVAMPYLISLPFLVVVAAMSYELSRDLLRSARNAEELREVAESMHLAAGAAGLAFWRWEIPQDRIWVNPQGRALYGVPANTPITFERYLTSLHSEDRERVRRGIEGALTGNGELRTDYRVKDSAGMEHWVEARGKVDFNGGGKPLRMRGVSIDVTERHHMQERFRLSVDASPNGVVLANAAGLILLTNRRADEMLGYAPGELLGQPVGNLLPERHRCEHAAPREGLHRMPESRTMEAGHELHALRKDGSEFPVEIGISPVESPEGTLVLSVIVDISARREAEEEARRHRDELAHVTRVTTLSELSGSLAHELNQPLAIILANAQAAQRLMAQSPPDLAEVKDILTDIVDEDRRAGEVIQRLRALLKRGETKMLPVSFNEIATEVLHLTHADLIGRGVTVSRELSPELPLVAGDRVQLQQVLLNLVLNAADAMAGNPVGFRQIQVVTSLEGDVARLSVRDAGCGLPEDVERLFEPFFTTKQHGLGMGLAICRSIVAAHGGRLRAQPHSECGAVFHLEIPVCPQQAAWS</sequence>
<dbReference type="SMART" id="SM00086">
    <property type="entry name" value="PAC"/>
    <property type="match status" value="2"/>
</dbReference>
<evidence type="ECO:0000313" key="14">
    <source>
        <dbReference type="Proteomes" id="UP001371305"/>
    </source>
</evidence>
<dbReference type="RefSeq" id="WP_341406168.1">
    <property type="nucleotide sequence ID" value="NZ_JBBUKT010000007.1"/>
</dbReference>
<reference evidence="13 14" key="1">
    <citation type="submission" date="2024-04" db="EMBL/GenBank/DDBJ databases">
        <title>Luteolibacter sp. isolated from soil.</title>
        <authorList>
            <person name="An J."/>
        </authorList>
    </citation>
    <scope>NUCLEOTIDE SEQUENCE [LARGE SCALE GENOMIC DNA]</scope>
    <source>
        <strain evidence="13 14">Y139</strain>
    </source>
</reference>
<dbReference type="InterPro" id="IPR036890">
    <property type="entry name" value="HATPase_C_sf"/>
</dbReference>
<keyword evidence="4" id="KW-0808">Transferase</keyword>
<evidence type="ECO:0000256" key="4">
    <source>
        <dbReference type="ARBA" id="ARBA00022679"/>
    </source>
</evidence>
<feature type="domain" description="PAC" evidence="12">
    <location>
        <begin position="319"/>
        <end position="371"/>
    </location>
</feature>
<dbReference type="NCBIfam" id="TIGR00229">
    <property type="entry name" value="sensory_box"/>
    <property type="match status" value="2"/>
</dbReference>
<organism evidence="13 14">
    <name type="scientific">Luteolibacter soli</name>
    <dbReference type="NCBI Taxonomy" id="3135280"/>
    <lineage>
        <taxon>Bacteria</taxon>
        <taxon>Pseudomonadati</taxon>
        <taxon>Verrucomicrobiota</taxon>
        <taxon>Verrucomicrobiia</taxon>
        <taxon>Verrucomicrobiales</taxon>
        <taxon>Verrucomicrobiaceae</taxon>
        <taxon>Luteolibacter</taxon>
    </lineage>
</organism>
<keyword evidence="9" id="KW-0472">Membrane</keyword>
<dbReference type="InterPro" id="IPR013655">
    <property type="entry name" value="PAS_fold_3"/>
</dbReference>
<dbReference type="PANTHER" id="PTHR43065:SF10">
    <property type="entry name" value="PEROXIDE STRESS-ACTIVATED HISTIDINE KINASE MAK3"/>
    <property type="match status" value="1"/>
</dbReference>
<feature type="transmembrane region" description="Helical" evidence="9">
    <location>
        <begin position="182"/>
        <end position="202"/>
    </location>
</feature>
<dbReference type="Proteomes" id="UP001371305">
    <property type="component" value="Unassembled WGS sequence"/>
</dbReference>
<evidence type="ECO:0000259" key="12">
    <source>
        <dbReference type="PROSITE" id="PS50113"/>
    </source>
</evidence>
<dbReference type="SMART" id="SM00388">
    <property type="entry name" value="HisKA"/>
    <property type="match status" value="1"/>
</dbReference>
<dbReference type="InterPro" id="IPR005467">
    <property type="entry name" value="His_kinase_dom"/>
</dbReference>
<keyword evidence="9" id="KW-0812">Transmembrane</keyword>
<dbReference type="InterPro" id="IPR000700">
    <property type="entry name" value="PAS-assoc_C"/>
</dbReference>
<dbReference type="InterPro" id="IPR003661">
    <property type="entry name" value="HisK_dim/P_dom"/>
</dbReference>
<dbReference type="PROSITE" id="PS50113">
    <property type="entry name" value="PAC"/>
    <property type="match status" value="2"/>
</dbReference>
<dbReference type="PROSITE" id="PS50109">
    <property type="entry name" value="HIS_KIN"/>
    <property type="match status" value="1"/>
</dbReference>
<feature type="domain" description="Histidine kinase" evidence="10">
    <location>
        <begin position="512"/>
        <end position="726"/>
    </location>
</feature>
<feature type="transmembrane region" description="Helical" evidence="9">
    <location>
        <begin position="6"/>
        <end position="25"/>
    </location>
</feature>
<feature type="domain" description="PAS" evidence="11">
    <location>
        <begin position="365"/>
        <end position="438"/>
    </location>
</feature>
<keyword evidence="7" id="KW-0067">ATP-binding</keyword>
<dbReference type="Gene3D" id="3.30.565.10">
    <property type="entry name" value="Histidine kinase-like ATPase, C-terminal domain"/>
    <property type="match status" value="1"/>
</dbReference>
<evidence type="ECO:0000256" key="6">
    <source>
        <dbReference type="ARBA" id="ARBA00022777"/>
    </source>
</evidence>
<evidence type="ECO:0000256" key="2">
    <source>
        <dbReference type="ARBA" id="ARBA00012438"/>
    </source>
</evidence>
<evidence type="ECO:0000313" key="13">
    <source>
        <dbReference type="EMBL" id="MEK7952411.1"/>
    </source>
</evidence>